<dbReference type="Pfam" id="PF10275">
    <property type="entry name" value="Peptidase_C65"/>
    <property type="match status" value="1"/>
</dbReference>
<dbReference type="PROSITE" id="PS50802">
    <property type="entry name" value="OTU"/>
    <property type="match status" value="1"/>
</dbReference>
<dbReference type="InterPro" id="IPR038765">
    <property type="entry name" value="Papain-like_cys_pep_sf"/>
</dbReference>
<gene>
    <name evidence="9" type="ORF">TWF696_005369</name>
</gene>
<dbReference type="InterPro" id="IPR003323">
    <property type="entry name" value="OTU_dom"/>
</dbReference>
<dbReference type="SUPFAM" id="SSF54001">
    <property type="entry name" value="Cysteine proteinases"/>
    <property type="match status" value="1"/>
</dbReference>
<evidence type="ECO:0000256" key="6">
    <source>
        <dbReference type="ARBA" id="ARBA00022807"/>
    </source>
</evidence>
<keyword evidence="6" id="KW-0788">Thiol protease</keyword>
<dbReference type="EC" id="3.4.19.12" evidence="2"/>
<dbReference type="AlphaFoldDB" id="A0AAV9V0Z0"/>
<keyword evidence="5" id="KW-0378">Hydrolase</keyword>
<keyword evidence="10" id="KW-1185">Reference proteome</keyword>
<evidence type="ECO:0000256" key="2">
    <source>
        <dbReference type="ARBA" id="ARBA00012759"/>
    </source>
</evidence>
<dbReference type="PANTHER" id="PTHR12931:SF15">
    <property type="entry name" value="UBIQUITIN THIOESTERASE OTUBAIN-LIKE"/>
    <property type="match status" value="1"/>
</dbReference>
<feature type="region of interest" description="Disordered" evidence="7">
    <location>
        <begin position="100"/>
        <end position="125"/>
    </location>
</feature>
<keyword evidence="3" id="KW-0645">Protease</keyword>
<organism evidence="9 10">
    <name type="scientific">Orbilia brochopaga</name>
    <dbReference type="NCBI Taxonomy" id="3140254"/>
    <lineage>
        <taxon>Eukaryota</taxon>
        <taxon>Fungi</taxon>
        <taxon>Dikarya</taxon>
        <taxon>Ascomycota</taxon>
        <taxon>Pezizomycotina</taxon>
        <taxon>Orbiliomycetes</taxon>
        <taxon>Orbiliales</taxon>
        <taxon>Orbiliaceae</taxon>
        <taxon>Orbilia</taxon>
    </lineage>
</organism>
<feature type="region of interest" description="Disordered" evidence="7">
    <location>
        <begin position="563"/>
        <end position="597"/>
    </location>
</feature>
<dbReference type="PANTHER" id="PTHR12931">
    <property type="entry name" value="UBIQUITIN THIOLESTERASE PROTEIN OTUB"/>
    <property type="match status" value="1"/>
</dbReference>
<evidence type="ECO:0000313" key="10">
    <source>
        <dbReference type="Proteomes" id="UP001375240"/>
    </source>
</evidence>
<name>A0AAV9V0Z0_9PEZI</name>
<evidence type="ECO:0000256" key="1">
    <source>
        <dbReference type="ARBA" id="ARBA00000707"/>
    </source>
</evidence>
<evidence type="ECO:0000256" key="7">
    <source>
        <dbReference type="SAM" id="MobiDB-lite"/>
    </source>
</evidence>
<evidence type="ECO:0000256" key="5">
    <source>
        <dbReference type="ARBA" id="ARBA00022801"/>
    </source>
</evidence>
<dbReference type="CDD" id="cd22749">
    <property type="entry name" value="Otubain_C65"/>
    <property type="match status" value="1"/>
</dbReference>
<evidence type="ECO:0000259" key="8">
    <source>
        <dbReference type="PROSITE" id="PS50802"/>
    </source>
</evidence>
<keyword evidence="4" id="KW-0833">Ubl conjugation pathway</keyword>
<dbReference type="GO" id="GO:0005634">
    <property type="term" value="C:nucleus"/>
    <property type="evidence" value="ECO:0007669"/>
    <property type="project" value="TreeGrafter"/>
</dbReference>
<dbReference type="InterPro" id="IPR019400">
    <property type="entry name" value="Peptidase_C65_otubain"/>
</dbReference>
<reference evidence="9 10" key="1">
    <citation type="submission" date="2019-10" db="EMBL/GenBank/DDBJ databases">
        <authorList>
            <person name="Palmer J.M."/>
        </authorList>
    </citation>
    <scope>NUCLEOTIDE SEQUENCE [LARGE SCALE GENOMIC DNA]</scope>
    <source>
        <strain evidence="9 10">TWF696</strain>
    </source>
</reference>
<accession>A0AAV9V0Z0</accession>
<comment type="caution">
    <text evidence="9">The sequence shown here is derived from an EMBL/GenBank/DDBJ whole genome shotgun (WGS) entry which is preliminary data.</text>
</comment>
<dbReference type="EMBL" id="JAVHNQ010000003">
    <property type="protein sequence ID" value="KAK6353403.1"/>
    <property type="molecule type" value="Genomic_DNA"/>
</dbReference>
<dbReference type="GO" id="GO:0043130">
    <property type="term" value="F:ubiquitin binding"/>
    <property type="evidence" value="ECO:0007669"/>
    <property type="project" value="TreeGrafter"/>
</dbReference>
<protein>
    <recommendedName>
        <fullName evidence="2">ubiquitinyl hydrolase 1</fullName>
        <ecNumber evidence="2">3.4.19.12</ecNumber>
    </recommendedName>
</protein>
<dbReference type="InterPro" id="IPR042468">
    <property type="entry name" value="Peptidase_C65_otubain_sub1"/>
</dbReference>
<dbReference type="GO" id="GO:0004843">
    <property type="term" value="F:cysteine-type deubiquitinase activity"/>
    <property type="evidence" value="ECO:0007669"/>
    <property type="project" value="UniProtKB-EC"/>
</dbReference>
<evidence type="ECO:0000313" key="9">
    <source>
        <dbReference type="EMBL" id="KAK6353403.1"/>
    </source>
</evidence>
<evidence type="ECO:0000256" key="4">
    <source>
        <dbReference type="ARBA" id="ARBA00022786"/>
    </source>
</evidence>
<evidence type="ECO:0000256" key="3">
    <source>
        <dbReference type="ARBA" id="ARBA00022670"/>
    </source>
</evidence>
<comment type="catalytic activity">
    <reaction evidence="1">
        <text>Thiol-dependent hydrolysis of ester, thioester, amide, peptide and isopeptide bonds formed by the C-terminal Gly of ubiquitin (a 76-residue protein attached to proteins as an intracellular targeting signal).</text>
        <dbReference type="EC" id="3.4.19.12"/>
    </reaction>
</comment>
<dbReference type="InterPro" id="IPR042467">
    <property type="entry name" value="Peptidase_C65_otubain_sub2"/>
</dbReference>
<sequence>MQPYSPPLNTAPCTCEMCSQSVNPLPASPSTAPQSPEEGSIPVNSSWHPGVYAPINTTNVPLVAQTPSVFLPFESTEFLLPESPAVYLPAQHPGSFAQPYGPGQRASEWPRVMSPYPRRRPTTPPVPLITPDSAYAYFPANVYIQQSDINNLDAELFWTLPEETSAVPSEHLPLTQFQYPQPPFPIEHPSGFEYPGGFEYVGGLLSPVVDFSEYRKQLLGRDYTAYGNQELPSLQQDDGFFEGAEDVKVNMNENENEAGGAEMKSAQELADLERLSQAYQPEVSGPLVGELQSSSILQDEYAGADSTFVKKTAALAPKYSNYRPVKGDGNCGWRALAFGYFELLLRTGDVEFIKYEQARIKSMNSLMDDVGMSEYLYEDFVDETMQLLSSIQESPVIDNPYDDKHLLATFNAEDKSNGIVTHLRLLTAGFLKLNPAPYEPFIENSIQEFCATVVEPFNVQIDHIAVKALIDLLFIPAGFAVEISYLDRSVGDEVNVHRFEDENGTAPTVTPKTRSGEAPTLRLLYRPGHYDLIYKNGDLAPAALPSSSKGKEPAVQVSMMLGQQYDKPSKPKAKAAPSNNKRQRTKATASSDISAPTWFCTPPPSKEQCSDADATCNPFRYQDGKQGWYGGCTCKKCYDPQTKISPTQFTPRYAKPITLAQLENPSFVVPTSDAPQPLQVDEIPQQVVAPRTPMILMGKKHLQKLLQAAPELQNEVKRAADTDCNPMDLDPYEAQLAAQEDQHTREKQFTHYDTSHYQNFNFQPQSAFGQ</sequence>
<dbReference type="Proteomes" id="UP001375240">
    <property type="component" value="Unassembled WGS sequence"/>
</dbReference>
<dbReference type="GO" id="GO:0071108">
    <property type="term" value="P:protein K48-linked deubiquitination"/>
    <property type="evidence" value="ECO:0007669"/>
    <property type="project" value="TreeGrafter"/>
</dbReference>
<proteinExistence type="predicted"/>
<feature type="domain" description="OTU" evidence="8">
    <location>
        <begin position="320"/>
        <end position="536"/>
    </location>
</feature>
<dbReference type="GO" id="GO:0006508">
    <property type="term" value="P:proteolysis"/>
    <property type="evidence" value="ECO:0007669"/>
    <property type="project" value="UniProtKB-KW"/>
</dbReference>
<dbReference type="Gene3D" id="1.20.1300.20">
    <property type="entry name" value="Peptidase C65 Otubain, subdomain 2"/>
    <property type="match status" value="1"/>
</dbReference>
<dbReference type="Gene3D" id="3.30.200.60">
    <property type="entry name" value="Peptidase C65 Otubain, subdomain 1"/>
    <property type="match status" value="1"/>
</dbReference>